<reference evidence="1 2" key="1">
    <citation type="submission" date="2020-02" db="EMBL/GenBank/DDBJ databases">
        <authorList>
            <person name="Ferguson B K."/>
        </authorList>
    </citation>
    <scope>NUCLEOTIDE SEQUENCE [LARGE SCALE GENOMIC DNA]</scope>
</reference>
<evidence type="ECO:0000313" key="2">
    <source>
        <dbReference type="Proteomes" id="UP000479000"/>
    </source>
</evidence>
<organism evidence="1 2">
    <name type="scientific">Nesidiocoris tenuis</name>
    <dbReference type="NCBI Taxonomy" id="355587"/>
    <lineage>
        <taxon>Eukaryota</taxon>
        <taxon>Metazoa</taxon>
        <taxon>Ecdysozoa</taxon>
        <taxon>Arthropoda</taxon>
        <taxon>Hexapoda</taxon>
        <taxon>Insecta</taxon>
        <taxon>Pterygota</taxon>
        <taxon>Neoptera</taxon>
        <taxon>Paraneoptera</taxon>
        <taxon>Hemiptera</taxon>
        <taxon>Heteroptera</taxon>
        <taxon>Panheteroptera</taxon>
        <taxon>Cimicomorpha</taxon>
        <taxon>Miridae</taxon>
        <taxon>Dicyphina</taxon>
        <taxon>Nesidiocoris</taxon>
    </lineage>
</organism>
<protein>
    <submittedName>
        <fullName evidence="1">Uncharacterized protein</fullName>
    </submittedName>
</protein>
<keyword evidence="2" id="KW-1185">Reference proteome</keyword>
<name>A0A6H5GM75_9HEMI</name>
<accession>A0A6H5GM75</accession>
<evidence type="ECO:0000313" key="1">
    <source>
        <dbReference type="EMBL" id="CAB0005117.1"/>
    </source>
</evidence>
<dbReference type="AlphaFoldDB" id="A0A6H5GM75"/>
<gene>
    <name evidence="1" type="ORF">NTEN_LOCUS10594</name>
</gene>
<sequence length="51" mass="5540">MKFGDFLISFWSAEVEGEHLGTRSLSISLECCGVPPSSSSQDASHVGPYHR</sequence>
<dbReference type="EMBL" id="CADCXU010015913">
    <property type="protein sequence ID" value="CAB0005117.1"/>
    <property type="molecule type" value="Genomic_DNA"/>
</dbReference>
<dbReference type="Proteomes" id="UP000479000">
    <property type="component" value="Unassembled WGS sequence"/>
</dbReference>
<proteinExistence type="predicted"/>